<name>A0ABW9HS65_9ACTN</name>
<evidence type="ECO:0008006" key="4">
    <source>
        <dbReference type="Google" id="ProtNLM"/>
    </source>
</evidence>
<reference evidence="2 3" key="1">
    <citation type="submission" date="2024-12" db="EMBL/GenBank/DDBJ databases">
        <title>Forecasting of Potato common scab and diversities of Pathogenic streptomyces spp. in china.</title>
        <authorList>
            <person name="Handique U."/>
            <person name="Wu J."/>
        </authorList>
    </citation>
    <scope>NUCLEOTIDE SEQUENCE [LARGE SCALE GENOMIC DNA]</scope>
    <source>
        <strain evidence="2 3">ZRIMU1530</strain>
    </source>
</reference>
<evidence type="ECO:0000313" key="2">
    <source>
        <dbReference type="EMBL" id="MFM9610646.1"/>
    </source>
</evidence>
<keyword evidence="3" id="KW-1185">Reference proteome</keyword>
<dbReference type="RefSeq" id="WP_055719776.1">
    <property type="nucleotide sequence ID" value="NZ_JARAYJ010000019.1"/>
</dbReference>
<keyword evidence="1" id="KW-0732">Signal</keyword>
<sequence length="117" mass="12150">MQLTTRKRTLLPTALVAAASAVALTAGPASATSINITVGSQRIPAGAACVYVTDTSTGGTSNGSVQFTPGGSVTIRNVNVESGDTVHFEWHAANCGTYIRDDTYRVPTPLPTVWNIN</sequence>
<protein>
    <recommendedName>
        <fullName evidence="4">Secreted protein</fullName>
    </recommendedName>
</protein>
<dbReference type="EMBL" id="JBJVNI010000009">
    <property type="protein sequence ID" value="MFM9610646.1"/>
    <property type="molecule type" value="Genomic_DNA"/>
</dbReference>
<organism evidence="2 3">
    <name type="scientific">Streptomyces niveiscabiei</name>
    <dbReference type="NCBI Taxonomy" id="164115"/>
    <lineage>
        <taxon>Bacteria</taxon>
        <taxon>Bacillati</taxon>
        <taxon>Actinomycetota</taxon>
        <taxon>Actinomycetes</taxon>
        <taxon>Kitasatosporales</taxon>
        <taxon>Streptomycetaceae</taxon>
        <taxon>Streptomyces</taxon>
    </lineage>
</organism>
<comment type="caution">
    <text evidence="2">The sequence shown here is derived from an EMBL/GenBank/DDBJ whole genome shotgun (WGS) entry which is preliminary data.</text>
</comment>
<dbReference type="Proteomes" id="UP001631957">
    <property type="component" value="Unassembled WGS sequence"/>
</dbReference>
<gene>
    <name evidence="2" type="ORF">ACKI18_18275</name>
</gene>
<accession>A0ABW9HS65</accession>
<feature type="chain" id="PRO_5046875099" description="Secreted protein" evidence="1">
    <location>
        <begin position="32"/>
        <end position="117"/>
    </location>
</feature>
<feature type="signal peptide" evidence="1">
    <location>
        <begin position="1"/>
        <end position="31"/>
    </location>
</feature>
<evidence type="ECO:0000313" key="3">
    <source>
        <dbReference type="Proteomes" id="UP001631957"/>
    </source>
</evidence>
<proteinExistence type="predicted"/>
<evidence type="ECO:0000256" key="1">
    <source>
        <dbReference type="SAM" id="SignalP"/>
    </source>
</evidence>